<gene>
    <name evidence="1" type="ORF">GDO54_007326</name>
</gene>
<dbReference type="InterPro" id="IPR051291">
    <property type="entry name" value="CIMAP"/>
</dbReference>
<dbReference type="AlphaFoldDB" id="A0AAV3B0E9"/>
<protein>
    <recommendedName>
        <fullName evidence="3">Outer dense fiber protein 3B</fullName>
    </recommendedName>
</protein>
<proteinExistence type="predicted"/>
<dbReference type="Proteomes" id="UP001181693">
    <property type="component" value="Unassembled WGS sequence"/>
</dbReference>
<evidence type="ECO:0000313" key="2">
    <source>
        <dbReference type="Proteomes" id="UP001181693"/>
    </source>
</evidence>
<comment type="caution">
    <text evidence="1">The sequence shown here is derived from an EMBL/GenBank/DDBJ whole genome shotgun (WGS) entry which is preliminary data.</text>
</comment>
<evidence type="ECO:0000313" key="1">
    <source>
        <dbReference type="EMBL" id="DBA31488.1"/>
    </source>
</evidence>
<dbReference type="EMBL" id="DYDO01000002">
    <property type="protein sequence ID" value="DBA31489.1"/>
    <property type="molecule type" value="Genomic_DNA"/>
</dbReference>
<organism evidence="1 2">
    <name type="scientific">Pyxicephalus adspersus</name>
    <name type="common">African bullfrog</name>
    <dbReference type="NCBI Taxonomy" id="30357"/>
    <lineage>
        <taxon>Eukaryota</taxon>
        <taxon>Metazoa</taxon>
        <taxon>Chordata</taxon>
        <taxon>Craniata</taxon>
        <taxon>Vertebrata</taxon>
        <taxon>Euteleostomi</taxon>
        <taxon>Amphibia</taxon>
        <taxon>Batrachia</taxon>
        <taxon>Anura</taxon>
        <taxon>Neobatrachia</taxon>
        <taxon>Ranoidea</taxon>
        <taxon>Pyxicephalidae</taxon>
        <taxon>Pyxicephalinae</taxon>
        <taxon>Pyxicephalus</taxon>
    </lineage>
</organism>
<dbReference type="InterPro" id="IPR010736">
    <property type="entry name" value="SHIPPO-rpt"/>
</dbReference>
<name>A0AAV3B0E9_PYXAD</name>
<dbReference type="PANTHER" id="PTHR21580">
    <property type="entry name" value="SHIPPO-1-RELATED"/>
    <property type="match status" value="1"/>
</dbReference>
<dbReference type="EMBL" id="DYDO01000002">
    <property type="protein sequence ID" value="DBA31488.1"/>
    <property type="molecule type" value="Genomic_DNA"/>
</dbReference>
<evidence type="ECO:0008006" key="3">
    <source>
        <dbReference type="Google" id="ProtNLM"/>
    </source>
</evidence>
<sequence length="178" mass="19528">MTTEVQIGPWKPHRPRGPIAALYSSPGPKYALPGNTGYIQHDPSKFRAPAYSFGSRRFKFVDDCSPGPGYLVPANITIRGKDGTPAYSIYGRPRDLNAFRTPGPGSYSPERAGKSAYRSAPIYSLGARTKTFSNDQTPVCLTFLFSLQVILSRPQAPQFSFGIRHSEYVAPLIVDVVD</sequence>
<dbReference type="Pfam" id="PF07004">
    <property type="entry name" value="SHIPPO-rpt"/>
    <property type="match status" value="3"/>
</dbReference>
<reference evidence="1" key="1">
    <citation type="thesis" date="2020" institute="ProQuest LLC" country="789 East Eisenhower Parkway, Ann Arbor, MI, USA">
        <title>Comparative Genomics and Chromosome Evolution.</title>
        <authorList>
            <person name="Mudd A.B."/>
        </authorList>
    </citation>
    <scope>NUCLEOTIDE SEQUENCE</scope>
    <source>
        <strain evidence="1">1538</strain>
        <tissue evidence="1">Blood</tissue>
    </source>
</reference>
<keyword evidence="2" id="KW-1185">Reference proteome</keyword>
<dbReference type="PANTHER" id="PTHR21580:SF28">
    <property type="entry name" value="BOREALIN N-TERMINAL DOMAIN-CONTAINING PROTEIN-RELATED"/>
    <property type="match status" value="1"/>
</dbReference>
<dbReference type="GO" id="GO:0005856">
    <property type="term" value="C:cytoskeleton"/>
    <property type="evidence" value="ECO:0007669"/>
    <property type="project" value="TreeGrafter"/>
</dbReference>
<accession>A0AAV3B0E9</accession>